<gene>
    <name evidence="2" type="ORF">ElyMa_006333000</name>
</gene>
<feature type="compositionally biased region" description="Basic and acidic residues" evidence="1">
    <location>
        <begin position="11"/>
        <end position="24"/>
    </location>
</feature>
<evidence type="ECO:0008006" key="4">
    <source>
        <dbReference type="Google" id="ProtNLM"/>
    </source>
</evidence>
<reference evidence="2 3" key="1">
    <citation type="journal article" date="2021" name="Elife">
        <title>Chloroplast acquisition without the gene transfer in kleptoplastic sea slugs, Plakobranchus ocellatus.</title>
        <authorList>
            <person name="Maeda T."/>
            <person name="Takahashi S."/>
            <person name="Yoshida T."/>
            <person name="Shimamura S."/>
            <person name="Takaki Y."/>
            <person name="Nagai Y."/>
            <person name="Toyoda A."/>
            <person name="Suzuki Y."/>
            <person name="Arimoto A."/>
            <person name="Ishii H."/>
            <person name="Satoh N."/>
            <person name="Nishiyama T."/>
            <person name="Hasebe M."/>
            <person name="Maruyama T."/>
            <person name="Minagawa J."/>
            <person name="Obokata J."/>
            <person name="Shigenobu S."/>
        </authorList>
    </citation>
    <scope>NUCLEOTIDE SEQUENCE [LARGE SCALE GENOMIC DNA]</scope>
</reference>
<evidence type="ECO:0000313" key="3">
    <source>
        <dbReference type="Proteomes" id="UP000762676"/>
    </source>
</evidence>
<name>A0AAV4HIT2_9GAST</name>
<protein>
    <recommendedName>
        <fullName evidence="4">SAM domain-containing protein</fullName>
    </recommendedName>
</protein>
<dbReference type="AlphaFoldDB" id="A0AAV4HIT2"/>
<dbReference type="EMBL" id="BMAT01012712">
    <property type="protein sequence ID" value="GFR97783.1"/>
    <property type="molecule type" value="Genomic_DNA"/>
</dbReference>
<dbReference type="Proteomes" id="UP000762676">
    <property type="component" value="Unassembled WGS sequence"/>
</dbReference>
<organism evidence="2 3">
    <name type="scientific">Elysia marginata</name>
    <dbReference type="NCBI Taxonomy" id="1093978"/>
    <lineage>
        <taxon>Eukaryota</taxon>
        <taxon>Metazoa</taxon>
        <taxon>Spiralia</taxon>
        <taxon>Lophotrochozoa</taxon>
        <taxon>Mollusca</taxon>
        <taxon>Gastropoda</taxon>
        <taxon>Heterobranchia</taxon>
        <taxon>Euthyneura</taxon>
        <taxon>Panpulmonata</taxon>
        <taxon>Sacoglossa</taxon>
        <taxon>Placobranchoidea</taxon>
        <taxon>Plakobranchidae</taxon>
        <taxon>Elysia</taxon>
    </lineage>
</organism>
<accession>A0AAV4HIT2</accession>
<dbReference type="Gene3D" id="1.10.150.50">
    <property type="entry name" value="Transcription Factor, Ets-1"/>
    <property type="match status" value="1"/>
</dbReference>
<sequence>MKKSQPSKQVPVEKKVPPPLTHEELKQRVIPQVVKIFKEPQPSVRDGNTGLCSASTWDSHKVSEWAKANGLHEVARVVSHHDIKGGQLLRTDALTLQRLGVCSGREALLAEEYISGLVVNSVDHDASDDTGFPVEMHKSIYRGEAACPGYSPLDLLASDPWVDSRLRFLDTDDHCTLRWMGLHHR</sequence>
<evidence type="ECO:0000256" key="1">
    <source>
        <dbReference type="SAM" id="MobiDB-lite"/>
    </source>
</evidence>
<dbReference type="InterPro" id="IPR013761">
    <property type="entry name" value="SAM/pointed_sf"/>
</dbReference>
<feature type="compositionally biased region" description="Low complexity" evidence="1">
    <location>
        <begin position="1"/>
        <end position="10"/>
    </location>
</feature>
<evidence type="ECO:0000313" key="2">
    <source>
        <dbReference type="EMBL" id="GFR97783.1"/>
    </source>
</evidence>
<keyword evidence="3" id="KW-1185">Reference proteome</keyword>
<dbReference type="SUPFAM" id="SSF47769">
    <property type="entry name" value="SAM/Pointed domain"/>
    <property type="match status" value="1"/>
</dbReference>
<feature type="region of interest" description="Disordered" evidence="1">
    <location>
        <begin position="1"/>
        <end position="24"/>
    </location>
</feature>
<proteinExistence type="predicted"/>
<comment type="caution">
    <text evidence="2">The sequence shown here is derived from an EMBL/GenBank/DDBJ whole genome shotgun (WGS) entry which is preliminary data.</text>
</comment>